<evidence type="ECO:0000313" key="2">
    <source>
        <dbReference type="Proteomes" id="UP000178953"/>
    </source>
</evidence>
<evidence type="ECO:0000313" key="1">
    <source>
        <dbReference type="EMBL" id="OFJ52349.1"/>
    </source>
</evidence>
<comment type="caution">
    <text evidence="1">The sequence shown here is derived from an EMBL/GenBank/DDBJ whole genome shotgun (WGS) entry which is preliminary data.</text>
</comment>
<sequence>MSEDKNNEDRIEFEMSTTSTNRNTLVPDVEGVLDAQLAAICVALNQRPSVEPRLTAIAAAS</sequence>
<accession>A0A1E8Q2M5</accession>
<dbReference type="Proteomes" id="UP000178953">
    <property type="component" value="Unassembled WGS sequence"/>
</dbReference>
<reference evidence="1 2" key="1">
    <citation type="submission" date="2016-09" db="EMBL/GenBank/DDBJ databases">
        <title>genome sequence of Mycobacterium sp. 739 SCH.</title>
        <authorList>
            <person name="Greninger A.L."/>
            <person name="Qin X."/>
            <person name="Jerome K."/>
            <person name="Vora S."/>
            <person name="Quinn K."/>
        </authorList>
    </citation>
    <scope>NUCLEOTIDE SEQUENCE [LARGE SCALE GENOMIC DNA]</scope>
    <source>
        <strain evidence="1 2">SCH</strain>
    </source>
</reference>
<protein>
    <submittedName>
        <fullName evidence="1">Uncharacterized protein</fullName>
    </submittedName>
</protein>
<proteinExistence type="predicted"/>
<dbReference type="AlphaFoldDB" id="A0A1E8Q2M5"/>
<dbReference type="RefSeq" id="WP_070354496.1">
    <property type="nucleotide sequence ID" value="NZ_MCHX01000042.1"/>
</dbReference>
<name>A0A1E8Q2M5_9MYCO</name>
<keyword evidence="2" id="KW-1185">Reference proteome</keyword>
<gene>
    <name evidence="1" type="ORF">BEL07_18060</name>
</gene>
<dbReference type="EMBL" id="MCHX01000042">
    <property type="protein sequence ID" value="OFJ52349.1"/>
    <property type="molecule type" value="Genomic_DNA"/>
</dbReference>
<organism evidence="1 2">
    <name type="scientific">Mycolicibacterium grossiae</name>
    <dbReference type="NCBI Taxonomy" id="1552759"/>
    <lineage>
        <taxon>Bacteria</taxon>
        <taxon>Bacillati</taxon>
        <taxon>Actinomycetota</taxon>
        <taxon>Actinomycetes</taxon>
        <taxon>Mycobacteriales</taxon>
        <taxon>Mycobacteriaceae</taxon>
        <taxon>Mycolicibacterium</taxon>
    </lineage>
</organism>